<evidence type="ECO:0000313" key="2">
    <source>
        <dbReference type="EMBL" id="SEK72248.1"/>
    </source>
</evidence>
<reference evidence="2 3" key="1">
    <citation type="submission" date="2016-10" db="EMBL/GenBank/DDBJ databases">
        <authorList>
            <person name="de Groot N.N."/>
        </authorList>
    </citation>
    <scope>NUCLEOTIDE SEQUENCE [LARGE SCALE GENOMIC DNA]</scope>
    <source>
        <strain evidence="2 3">DSM 21039</strain>
    </source>
</reference>
<gene>
    <name evidence="2" type="ORF">SAMN04488505_101768</name>
</gene>
<keyword evidence="3" id="KW-1185">Reference proteome</keyword>
<dbReference type="Pfam" id="PF09823">
    <property type="entry name" value="DUF2357"/>
    <property type="match status" value="1"/>
</dbReference>
<dbReference type="OrthoDB" id="32195at2"/>
<sequence>MNNAGVYKLDADWGSLEIEVFEPKFDFYKPARDLKIHFSAKALGKTEVEFEPFYLFEWQKVQYSYVIEEDSSFMAPFELRINNRSINRSKKRGAQHLLAGQFYFENEVGETKIELADAGNNLIFELETEVFPQKMDYRSDYKAIMTDISDIVHNLAYDYLKDTFRKSRARVKGQATENEWWNILDELFEQLVISLEVIRRHPKHGIEKNERILPVEKTRIASKKNVDWLIKNGKYANESKQGINIFPDRSYTHVLSSTKHITYNTYENRFVVWAIRGIIERLRKHIRYTETVPASRKYSTLINKMKKNLGRLQGILHMSPFNEVGKFEERTHFSTLLTRGIGYRDFMHIYLLLARGLDLDDSDIFKIEPKNINVLYEYWCFLKLVQILKEQTDTEIDYQDLIRIRANKYSVSLEKGSESRVIFKKKDTGETTSVYFNKYFTADQKRIFTFDQNPDYSIEFTKRNYEKSFWYLFDAKYRIEKRTDKGKVSFNAPQDSIGQLHRYRDAILHTEPNSNTPYRNAIKNLGGIILYPFPLAEKEFESNDYYKSIDTVNIGALPFLPGKATLVSDFLNRLINKRSPEDHFEQFIGMDDAEYVHSKSIWKEWITIGVIQKTNQRERLRFLKEKLIYHIPFKSGSNIKLLSSKQILVCKAGTKEAFLYKIEKWNVLTEKELKKLGTTWDHRAGKYFVFYLNCGEQLEIHNKISPINFRYTTSEGLKRYLKDPGSDSGCFYLTNADSARLYEELKKQEIKFKLKWVRNENDPSLVEFGVRNLKILSSDTFPDLHFKLGDSMQSLNNLLLILNKENIN</sequence>
<name>A0A1H7JCB1_9BACT</name>
<proteinExistence type="predicted"/>
<evidence type="ECO:0000259" key="1">
    <source>
        <dbReference type="Pfam" id="PF09823"/>
    </source>
</evidence>
<protein>
    <submittedName>
        <fullName evidence="2">Predicted component of virus defense system, contains PD-(D/E)xK nuclease domain, DUF524</fullName>
    </submittedName>
</protein>
<dbReference type="Proteomes" id="UP000198984">
    <property type="component" value="Unassembled WGS sequence"/>
</dbReference>
<organism evidence="2 3">
    <name type="scientific">Chitinophaga rupis</name>
    <dbReference type="NCBI Taxonomy" id="573321"/>
    <lineage>
        <taxon>Bacteria</taxon>
        <taxon>Pseudomonadati</taxon>
        <taxon>Bacteroidota</taxon>
        <taxon>Chitinophagia</taxon>
        <taxon>Chitinophagales</taxon>
        <taxon>Chitinophagaceae</taxon>
        <taxon>Chitinophaga</taxon>
    </lineage>
</organism>
<dbReference type="Pfam" id="PF04411">
    <property type="entry name" value="PDDEXK_7"/>
    <property type="match status" value="1"/>
</dbReference>
<evidence type="ECO:0000313" key="3">
    <source>
        <dbReference type="Proteomes" id="UP000198984"/>
    </source>
</evidence>
<feature type="domain" description="DUF2357" evidence="1">
    <location>
        <begin position="100"/>
        <end position="350"/>
    </location>
</feature>
<dbReference type="EMBL" id="FOBB01000001">
    <property type="protein sequence ID" value="SEK72248.1"/>
    <property type="molecule type" value="Genomic_DNA"/>
</dbReference>
<dbReference type="InterPro" id="IPR007505">
    <property type="entry name" value="PDDEXK_7"/>
</dbReference>
<accession>A0A1H7JCB1</accession>
<dbReference type="AlphaFoldDB" id="A0A1H7JCB1"/>
<dbReference type="RefSeq" id="WP_089906800.1">
    <property type="nucleotide sequence ID" value="NZ_FOBB01000001.1"/>
</dbReference>
<dbReference type="InterPro" id="IPR018633">
    <property type="entry name" value="DUF2357"/>
</dbReference>
<dbReference type="STRING" id="573321.SAMN04488505_101768"/>